<comment type="caution">
    <text evidence="2">The sequence shown here is derived from an EMBL/GenBank/DDBJ whole genome shotgun (WGS) entry which is preliminary data.</text>
</comment>
<dbReference type="InterPro" id="IPR010486">
    <property type="entry name" value="HNS-dep_expression_A/B"/>
</dbReference>
<dbReference type="Proteomes" id="UP001431963">
    <property type="component" value="Unassembled WGS sequence"/>
</dbReference>
<dbReference type="Pfam" id="PF06411">
    <property type="entry name" value="HdeA"/>
    <property type="match status" value="1"/>
</dbReference>
<sequence length="97" mass="9942">MFPARLTATLVAATLLSSPALAQSTDVSTIKCADLATMDADGIATLMIWVDGFMGGAAEDPTFDLDRLGTNMDGAGTICANNPDMSVMDALAQAEGQ</sequence>
<accession>A0ABU8BUK1</accession>
<gene>
    <name evidence="2" type="ORF">V6590_09425</name>
</gene>
<evidence type="ECO:0000256" key="1">
    <source>
        <dbReference type="SAM" id="SignalP"/>
    </source>
</evidence>
<dbReference type="EMBL" id="JBALHR010000004">
    <property type="protein sequence ID" value="MEH7828373.1"/>
    <property type="molecule type" value="Genomic_DNA"/>
</dbReference>
<protein>
    <submittedName>
        <fullName evidence="2">HdeA/HdeB family chaperone</fullName>
    </submittedName>
</protein>
<keyword evidence="1" id="KW-0732">Signal</keyword>
<evidence type="ECO:0000313" key="2">
    <source>
        <dbReference type="EMBL" id="MEH7828373.1"/>
    </source>
</evidence>
<name>A0ABU8BUK1_9RHOB</name>
<feature type="signal peptide" evidence="1">
    <location>
        <begin position="1"/>
        <end position="22"/>
    </location>
</feature>
<feature type="chain" id="PRO_5045137727" evidence="1">
    <location>
        <begin position="23"/>
        <end position="97"/>
    </location>
</feature>
<keyword evidence="3" id="KW-1185">Reference proteome</keyword>
<evidence type="ECO:0000313" key="3">
    <source>
        <dbReference type="Proteomes" id="UP001431963"/>
    </source>
</evidence>
<organism evidence="2 3">
    <name type="scientific">Gemmobacter denitrificans</name>
    <dbReference type="NCBI Taxonomy" id="3123040"/>
    <lineage>
        <taxon>Bacteria</taxon>
        <taxon>Pseudomonadati</taxon>
        <taxon>Pseudomonadota</taxon>
        <taxon>Alphaproteobacteria</taxon>
        <taxon>Rhodobacterales</taxon>
        <taxon>Paracoccaceae</taxon>
        <taxon>Gemmobacter</taxon>
    </lineage>
</organism>
<proteinExistence type="predicted"/>
<dbReference type="RefSeq" id="WP_335422249.1">
    <property type="nucleotide sequence ID" value="NZ_JBALHR010000004.1"/>
</dbReference>
<reference evidence="2" key="1">
    <citation type="submission" date="2024-02" db="EMBL/GenBank/DDBJ databases">
        <title>Genome sequences of strain Gemmobacter sp. JM10B15.</title>
        <authorList>
            <person name="Zhang M."/>
        </authorList>
    </citation>
    <scope>NUCLEOTIDE SEQUENCE</scope>
    <source>
        <strain evidence="2">JM10B15</strain>
    </source>
</reference>